<feature type="transmembrane region" description="Helical" evidence="1">
    <location>
        <begin position="24"/>
        <end position="46"/>
    </location>
</feature>
<sequence length="50" mass="5740">FLHVSKQCCFIFNLPNVFYSNHSIFMLCFAALLGTYILTLFHLTVLTPSI</sequence>
<name>A0AAD7ZTF3_DIPPU</name>
<keyword evidence="1" id="KW-0472">Membrane</keyword>
<evidence type="ECO:0000256" key="1">
    <source>
        <dbReference type="SAM" id="Phobius"/>
    </source>
</evidence>
<evidence type="ECO:0000313" key="3">
    <source>
        <dbReference type="Proteomes" id="UP001233999"/>
    </source>
</evidence>
<keyword evidence="1" id="KW-1133">Transmembrane helix</keyword>
<gene>
    <name evidence="2" type="ORF">L9F63_002462</name>
</gene>
<feature type="non-terminal residue" evidence="2">
    <location>
        <position position="50"/>
    </location>
</feature>
<keyword evidence="3" id="KW-1185">Reference proteome</keyword>
<dbReference type="EMBL" id="JASPKZ010007250">
    <property type="protein sequence ID" value="KAJ9585767.1"/>
    <property type="molecule type" value="Genomic_DNA"/>
</dbReference>
<proteinExistence type="predicted"/>
<dbReference type="AlphaFoldDB" id="A0AAD7ZTF3"/>
<evidence type="ECO:0000313" key="2">
    <source>
        <dbReference type="EMBL" id="KAJ9585767.1"/>
    </source>
</evidence>
<organism evidence="2 3">
    <name type="scientific">Diploptera punctata</name>
    <name type="common">Pacific beetle cockroach</name>
    <dbReference type="NCBI Taxonomy" id="6984"/>
    <lineage>
        <taxon>Eukaryota</taxon>
        <taxon>Metazoa</taxon>
        <taxon>Ecdysozoa</taxon>
        <taxon>Arthropoda</taxon>
        <taxon>Hexapoda</taxon>
        <taxon>Insecta</taxon>
        <taxon>Pterygota</taxon>
        <taxon>Neoptera</taxon>
        <taxon>Polyneoptera</taxon>
        <taxon>Dictyoptera</taxon>
        <taxon>Blattodea</taxon>
        <taxon>Blaberoidea</taxon>
        <taxon>Blaberidae</taxon>
        <taxon>Diplopterinae</taxon>
        <taxon>Diploptera</taxon>
    </lineage>
</organism>
<accession>A0AAD7ZTF3</accession>
<reference evidence="2" key="1">
    <citation type="journal article" date="2023" name="IScience">
        <title>Live-bearing cockroach genome reveals convergent evolutionary mechanisms linked to viviparity in insects and beyond.</title>
        <authorList>
            <person name="Fouks B."/>
            <person name="Harrison M.C."/>
            <person name="Mikhailova A.A."/>
            <person name="Marchal E."/>
            <person name="English S."/>
            <person name="Carruthers M."/>
            <person name="Jennings E.C."/>
            <person name="Chiamaka E.L."/>
            <person name="Frigard R.A."/>
            <person name="Pippel M."/>
            <person name="Attardo G.M."/>
            <person name="Benoit J.B."/>
            <person name="Bornberg-Bauer E."/>
            <person name="Tobe S.S."/>
        </authorList>
    </citation>
    <scope>NUCLEOTIDE SEQUENCE</scope>
    <source>
        <strain evidence="2">Stay&amp;Tobe</strain>
    </source>
</reference>
<reference evidence="2" key="2">
    <citation type="submission" date="2023-05" db="EMBL/GenBank/DDBJ databases">
        <authorList>
            <person name="Fouks B."/>
        </authorList>
    </citation>
    <scope>NUCLEOTIDE SEQUENCE</scope>
    <source>
        <strain evidence="2">Stay&amp;Tobe</strain>
        <tissue evidence="2">Testes</tissue>
    </source>
</reference>
<dbReference type="Proteomes" id="UP001233999">
    <property type="component" value="Unassembled WGS sequence"/>
</dbReference>
<feature type="non-terminal residue" evidence="2">
    <location>
        <position position="1"/>
    </location>
</feature>
<comment type="caution">
    <text evidence="2">The sequence shown here is derived from an EMBL/GenBank/DDBJ whole genome shotgun (WGS) entry which is preliminary data.</text>
</comment>
<keyword evidence="1" id="KW-0812">Transmembrane</keyword>
<protein>
    <submittedName>
        <fullName evidence="2">Uncharacterized protein</fullName>
    </submittedName>
</protein>